<protein>
    <submittedName>
        <fullName evidence="1">Uncharacterized protein</fullName>
    </submittedName>
</protein>
<sequence length="210" mass="24320">MRIHSRIKTLYTYCYYYNKRYYIETPYSEIDIFPPLQGWDIVVYDVTCSRGANVPVSSSNKYVDGCANQPLLLPSGETRSYFVTDILDPVHIGVRHCFTLVTDGQSLVRHSLLLGVAHTTRTRLRRVLFRHFLDRDAFHLSLVRQQRHEPAERPRVQVETPVWTTSSAPSLSLRRPGRLCGCRTGPHYNCSNIFLTHCPTRTRCCESVWK</sequence>
<dbReference type="Proteomes" id="UP000030710">
    <property type="component" value="Unassembled WGS sequence"/>
</dbReference>
<reference evidence="1 2" key="1">
    <citation type="journal article" date="2013" name="PLoS ONE">
        <title>Assembly-driven community genomics of a hypersaline microbial ecosystem.</title>
        <authorList>
            <person name="Podell S."/>
            <person name="Ugalde J.A."/>
            <person name="Narasingarao P."/>
            <person name="Banfield J.F."/>
            <person name="Heidelberg K.B."/>
            <person name="Allen E.E."/>
        </authorList>
    </citation>
    <scope>NUCLEOTIDE SEQUENCE [LARGE SCALE GENOMIC DNA]</scope>
    <source>
        <strain evidence="2">J07HQW2</strain>
    </source>
</reference>
<evidence type="ECO:0000313" key="1">
    <source>
        <dbReference type="EMBL" id="ERG94320.1"/>
    </source>
</evidence>
<gene>
    <name evidence="1" type="ORF">J07HQW2_00754</name>
</gene>
<proteinExistence type="predicted"/>
<name>U1NBQ3_9EURY</name>
<evidence type="ECO:0000313" key="2">
    <source>
        <dbReference type="Proteomes" id="UP000030710"/>
    </source>
</evidence>
<accession>U1NBQ3</accession>
<dbReference type="HOGENOM" id="CLU_1307807_0_0_2"/>
<organism evidence="1 2">
    <name type="scientific">Haloquadratum walsbyi J07HQW2</name>
    <dbReference type="NCBI Taxonomy" id="1238425"/>
    <lineage>
        <taxon>Archaea</taxon>
        <taxon>Methanobacteriati</taxon>
        <taxon>Methanobacteriota</taxon>
        <taxon>Stenosarchaea group</taxon>
        <taxon>Halobacteria</taxon>
        <taxon>Halobacteriales</taxon>
        <taxon>Haloferacaceae</taxon>
        <taxon>Haloquadratum</taxon>
    </lineage>
</organism>
<dbReference type="AlphaFoldDB" id="U1NBQ3"/>
<dbReference type="EMBL" id="KE356561">
    <property type="protein sequence ID" value="ERG94320.1"/>
    <property type="molecule type" value="Genomic_DNA"/>
</dbReference>